<proteinExistence type="predicted"/>
<dbReference type="AlphaFoldDB" id="A0A6N7R2I0"/>
<keyword evidence="2" id="KW-1185">Reference proteome</keyword>
<dbReference type="EMBL" id="WJEE01000002">
    <property type="protein sequence ID" value="MRI65146.1"/>
    <property type="molecule type" value="Genomic_DNA"/>
</dbReference>
<gene>
    <name evidence="1" type="ORF">GH885_02135</name>
</gene>
<evidence type="ECO:0000313" key="1">
    <source>
        <dbReference type="EMBL" id="MRI65146.1"/>
    </source>
</evidence>
<name>A0A6N7R2I0_9BACI</name>
<reference evidence="1 2" key="1">
    <citation type="submission" date="2019-10" db="EMBL/GenBank/DDBJ databases">
        <title>Gracilibacillus salitolerans sp. nov., a moderate halophile isolated from a saline soil in northwest China.</title>
        <authorList>
            <person name="Gan L."/>
        </authorList>
    </citation>
    <scope>NUCLEOTIDE SEQUENCE [LARGE SCALE GENOMIC DNA]</scope>
    <source>
        <strain evidence="1 2">TP2-8</strain>
    </source>
</reference>
<dbReference type="Proteomes" id="UP000435187">
    <property type="component" value="Unassembled WGS sequence"/>
</dbReference>
<dbReference type="RefSeq" id="WP_153834011.1">
    <property type="nucleotide sequence ID" value="NZ_JBHUMW010000105.1"/>
</dbReference>
<accession>A0A6N7R2I0</accession>
<sequence>MNVYVVLKRDEDDNVTVLDVHTDELRASKRVVWEQDCESSTDVSYWYQKANLYNH</sequence>
<comment type="caution">
    <text evidence="1">The sequence shown here is derived from an EMBL/GenBank/DDBJ whole genome shotgun (WGS) entry which is preliminary data.</text>
</comment>
<evidence type="ECO:0000313" key="2">
    <source>
        <dbReference type="Proteomes" id="UP000435187"/>
    </source>
</evidence>
<organism evidence="1 2">
    <name type="scientific">Gracilibacillus thailandensis</name>
    <dbReference type="NCBI Taxonomy" id="563735"/>
    <lineage>
        <taxon>Bacteria</taxon>
        <taxon>Bacillati</taxon>
        <taxon>Bacillota</taxon>
        <taxon>Bacilli</taxon>
        <taxon>Bacillales</taxon>
        <taxon>Bacillaceae</taxon>
        <taxon>Gracilibacillus</taxon>
    </lineage>
</organism>
<protein>
    <submittedName>
        <fullName evidence="1">Uncharacterized protein</fullName>
    </submittedName>
</protein>